<comment type="subcellular location">
    <subcellularLocation>
        <location evidence="1 7">Cell membrane</location>
        <topology evidence="1 7">Multi-pass membrane protein</topology>
    </subcellularLocation>
</comment>
<evidence type="ECO:0000256" key="1">
    <source>
        <dbReference type="ARBA" id="ARBA00004651"/>
    </source>
</evidence>
<dbReference type="InterPro" id="IPR035906">
    <property type="entry name" value="MetI-like_sf"/>
</dbReference>
<dbReference type="PANTHER" id="PTHR43744:SF6">
    <property type="entry name" value="ABC TRANSPORTER PERMEASE PROTEIN YESQ-RELATED"/>
    <property type="match status" value="1"/>
</dbReference>
<reference evidence="9" key="1">
    <citation type="journal article" date="2014" name="Int. J. Syst. Evol. Microbiol.">
        <title>Complete genome sequence of Corynebacterium casei LMG S-19264T (=DSM 44701T), isolated from a smear-ripened cheese.</title>
        <authorList>
            <consortium name="US DOE Joint Genome Institute (JGI-PGF)"/>
            <person name="Walter F."/>
            <person name="Albersmeier A."/>
            <person name="Kalinowski J."/>
            <person name="Ruckert C."/>
        </authorList>
    </citation>
    <scope>NUCLEOTIDE SEQUENCE</scope>
    <source>
        <strain evidence="9">CGMCC 1.15371</strain>
    </source>
</reference>
<dbReference type="Pfam" id="PF00528">
    <property type="entry name" value="BPD_transp_1"/>
    <property type="match status" value="1"/>
</dbReference>
<dbReference type="AlphaFoldDB" id="A0A8J2VJZ5"/>
<dbReference type="SUPFAM" id="SSF161098">
    <property type="entry name" value="MetI-like"/>
    <property type="match status" value="1"/>
</dbReference>
<dbReference type="InterPro" id="IPR000515">
    <property type="entry name" value="MetI-like"/>
</dbReference>
<keyword evidence="10" id="KW-1185">Reference proteome</keyword>
<dbReference type="PROSITE" id="PS50928">
    <property type="entry name" value="ABC_TM1"/>
    <property type="match status" value="1"/>
</dbReference>
<evidence type="ECO:0000256" key="5">
    <source>
        <dbReference type="ARBA" id="ARBA00022989"/>
    </source>
</evidence>
<dbReference type="Proteomes" id="UP000628775">
    <property type="component" value="Unassembled WGS sequence"/>
</dbReference>
<evidence type="ECO:0000256" key="6">
    <source>
        <dbReference type="ARBA" id="ARBA00023136"/>
    </source>
</evidence>
<feature type="transmembrane region" description="Helical" evidence="7">
    <location>
        <begin position="15"/>
        <end position="36"/>
    </location>
</feature>
<dbReference type="RefSeq" id="WP_229672135.1">
    <property type="nucleotide sequence ID" value="NZ_BMIR01000001.1"/>
</dbReference>
<keyword evidence="6 7" id="KW-0472">Membrane</keyword>
<sequence length="283" mass="32725">MMMAYPHTRRWTRGVLHLFLILFGLLMLYPIIWMAFSSFKPESEIFSSQLLPTHWMISQYTKGWSALPEINFGTMFRNSIFISFISVIGSLFTSSLTSFAFARLKFPFKKTLFAILMVTMMLPAQVTLIPQYIIFHKLNWINTYYPLTIPSFIGASPFFTFLSIQFIRGIPKDLDEAAKIDGCNMFQIYWRIILPLTKPALVTVSIFSFYWSWNDFFGQLVYLNSPSKYTIALGLQNFLDQQGQSQWGQMFAMSVLSLIPVFIVFLFFQKHLTRGIATSGLKG</sequence>
<accession>A0A8J2VJZ5</accession>
<dbReference type="GO" id="GO:0055085">
    <property type="term" value="P:transmembrane transport"/>
    <property type="evidence" value="ECO:0007669"/>
    <property type="project" value="InterPro"/>
</dbReference>
<feature type="transmembrane region" description="Helical" evidence="7">
    <location>
        <begin position="188"/>
        <end position="213"/>
    </location>
</feature>
<feature type="transmembrane region" description="Helical" evidence="7">
    <location>
        <begin position="147"/>
        <end position="167"/>
    </location>
</feature>
<name>A0A8J2VJZ5_9BACL</name>
<evidence type="ECO:0000256" key="2">
    <source>
        <dbReference type="ARBA" id="ARBA00022448"/>
    </source>
</evidence>
<keyword evidence="5 7" id="KW-1133">Transmembrane helix</keyword>
<dbReference type="Gene3D" id="1.10.3720.10">
    <property type="entry name" value="MetI-like"/>
    <property type="match status" value="1"/>
</dbReference>
<gene>
    <name evidence="9" type="ORF">GCM10011391_00610</name>
</gene>
<dbReference type="GO" id="GO:0005886">
    <property type="term" value="C:plasma membrane"/>
    <property type="evidence" value="ECO:0007669"/>
    <property type="project" value="UniProtKB-SubCell"/>
</dbReference>
<protein>
    <submittedName>
        <fullName evidence="9">Sugar ABC transporter permease</fullName>
    </submittedName>
</protein>
<feature type="domain" description="ABC transmembrane type-1" evidence="8">
    <location>
        <begin position="76"/>
        <end position="268"/>
    </location>
</feature>
<keyword evidence="2 7" id="KW-0813">Transport</keyword>
<feature type="transmembrane region" description="Helical" evidence="7">
    <location>
        <begin position="113"/>
        <end position="135"/>
    </location>
</feature>
<evidence type="ECO:0000256" key="7">
    <source>
        <dbReference type="RuleBase" id="RU363032"/>
    </source>
</evidence>
<feature type="transmembrane region" description="Helical" evidence="7">
    <location>
        <begin position="247"/>
        <end position="268"/>
    </location>
</feature>
<dbReference type="CDD" id="cd06261">
    <property type="entry name" value="TM_PBP2"/>
    <property type="match status" value="1"/>
</dbReference>
<evidence type="ECO:0000313" key="10">
    <source>
        <dbReference type="Proteomes" id="UP000628775"/>
    </source>
</evidence>
<evidence type="ECO:0000313" key="9">
    <source>
        <dbReference type="EMBL" id="GGE26130.1"/>
    </source>
</evidence>
<organism evidence="9 10">
    <name type="scientific">Pullulanibacillus camelliae</name>
    <dbReference type="NCBI Taxonomy" id="1707096"/>
    <lineage>
        <taxon>Bacteria</taxon>
        <taxon>Bacillati</taxon>
        <taxon>Bacillota</taxon>
        <taxon>Bacilli</taxon>
        <taxon>Bacillales</taxon>
        <taxon>Sporolactobacillaceae</taxon>
        <taxon>Pullulanibacillus</taxon>
    </lineage>
</organism>
<evidence type="ECO:0000256" key="4">
    <source>
        <dbReference type="ARBA" id="ARBA00022692"/>
    </source>
</evidence>
<proteinExistence type="inferred from homology"/>
<evidence type="ECO:0000256" key="3">
    <source>
        <dbReference type="ARBA" id="ARBA00022475"/>
    </source>
</evidence>
<dbReference type="EMBL" id="BMIR01000001">
    <property type="protein sequence ID" value="GGE26130.1"/>
    <property type="molecule type" value="Genomic_DNA"/>
</dbReference>
<keyword evidence="4 7" id="KW-0812">Transmembrane</keyword>
<dbReference type="PANTHER" id="PTHR43744">
    <property type="entry name" value="ABC TRANSPORTER PERMEASE PROTEIN MG189-RELATED-RELATED"/>
    <property type="match status" value="1"/>
</dbReference>
<feature type="transmembrane region" description="Helical" evidence="7">
    <location>
        <begin position="80"/>
        <end position="101"/>
    </location>
</feature>
<comment type="similarity">
    <text evidence="7">Belongs to the binding-protein-dependent transport system permease family.</text>
</comment>
<keyword evidence="3" id="KW-1003">Cell membrane</keyword>
<reference evidence="9" key="2">
    <citation type="submission" date="2020-09" db="EMBL/GenBank/DDBJ databases">
        <authorList>
            <person name="Sun Q."/>
            <person name="Zhou Y."/>
        </authorList>
    </citation>
    <scope>NUCLEOTIDE SEQUENCE</scope>
    <source>
        <strain evidence="9">CGMCC 1.15371</strain>
    </source>
</reference>
<comment type="caution">
    <text evidence="9">The sequence shown here is derived from an EMBL/GenBank/DDBJ whole genome shotgun (WGS) entry which is preliminary data.</text>
</comment>
<evidence type="ECO:0000259" key="8">
    <source>
        <dbReference type="PROSITE" id="PS50928"/>
    </source>
</evidence>